<evidence type="ECO:0000256" key="9">
    <source>
        <dbReference type="SAM" id="SignalP"/>
    </source>
</evidence>
<feature type="transmembrane region" description="Helical" evidence="8">
    <location>
        <begin position="36"/>
        <end position="63"/>
    </location>
</feature>
<evidence type="ECO:0000256" key="7">
    <source>
        <dbReference type="ARBA" id="ARBA00023224"/>
    </source>
</evidence>
<keyword evidence="12" id="KW-1185">Reference proteome</keyword>
<evidence type="ECO:0000256" key="5">
    <source>
        <dbReference type="ARBA" id="ARBA00023136"/>
    </source>
</evidence>
<evidence type="ECO:0000256" key="1">
    <source>
        <dbReference type="ARBA" id="ARBA00004141"/>
    </source>
</evidence>
<keyword evidence="9" id="KW-0732">Signal</keyword>
<dbReference type="WBParaSite" id="HNAJ_0001086501-mRNA-1">
    <property type="protein sequence ID" value="HNAJ_0001086501-mRNA-1"/>
    <property type="gene ID" value="HNAJ_0001086501"/>
</dbReference>
<proteinExistence type="predicted"/>
<dbReference type="SUPFAM" id="SSF81321">
    <property type="entry name" value="Family A G protein-coupled receptor-like"/>
    <property type="match status" value="1"/>
</dbReference>
<dbReference type="EMBL" id="UZAE01013255">
    <property type="protein sequence ID" value="VDO08966.1"/>
    <property type="molecule type" value="Genomic_DNA"/>
</dbReference>
<evidence type="ECO:0000256" key="2">
    <source>
        <dbReference type="ARBA" id="ARBA00022692"/>
    </source>
</evidence>
<evidence type="ECO:0000256" key="3">
    <source>
        <dbReference type="ARBA" id="ARBA00022989"/>
    </source>
</evidence>
<dbReference type="AlphaFoldDB" id="A0A0R3TT46"/>
<keyword evidence="5 8" id="KW-0472">Membrane</keyword>
<feature type="domain" description="G-protein coupled receptors family 1 profile" evidence="10">
    <location>
        <begin position="1"/>
        <end position="60"/>
    </location>
</feature>
<dbReference type="GO" id="GO:0016020">
    <property type="term" value="C:membrane"/>
    <property type="evidence" value="ECO:0007669"/>
    <property type="project" value="UniProtKB-SubCell"/>
</dbReference>
<dbReference type="STRING" id="102285.A0A0R3TT46"/>
<dbReference type="OrthoDB" id="10053194at2759"/>
<dbReference type="PANTHER" id="PTHR24235">
    <property type="entry name" value="NEUROPEPTIDE Y RECEPTOR"/>
    <property type="match status" value="1"/>
</dbReference>
<feature type="signal peptide" evidence="9">
    <location>
        <begin position="1"/>
        <end position="18"/>
    </location>
</feature>
<dbReference type="Gene3D" id="1.20.1070.10">
    <property type="entry name" value="Rhodopsin 7-helix transmembrane proteins"/>
    <property type="match status" value="1"/>
</dbReference>
<evidence type="ECO:0000259" key="10">
    <source>
        <dbReference type="PROSITE" id="PS50262"/>
    </source>
</evidence>
<dbReference type="PANTHER" id="PTHR24235:SF29">
    <property type="entry name" value="GH23382P"/>
    <property type="match status" value="1"/>
</dbReference>
<dbReference type="GO" id="GO:0004930">
    <property type="term" value="F:G protein-coupled receptor activity"/>
    <property type="evidence" value="ECO:0007669"/>
    <property type="project" value="UniProtKB-KW"/>
</dbReference>
<feature type="chain" id="PRO_5043132090" evidence="9">
    <location>
        <begin position="19"/>
        <end position="146"/>
    </location>
</feature>
<evidence type="ECO:0000313" key="11">
    <source>
        <dbReference type="EMBL" id="VDO08966.1"/>
    </source>
</evidence>
<keyword evidence="7" id="KW-0807">Transducer</keyword>
<sequence>MLIAMVVVFAVCWIPLNAVSFYTDMRMGDPNFRPHYYSGVIFLTCHIFAMSSAVYNPLLYAWLSETFRRNLRSMIPRWNRKSIDTGVMTTPGALEISGEAIRPTSNHVEVNEIFRRSMNLQTCSGLDEDLNSCKQLQEVKKKCDKS</sequence>
<dbReference type="Proteomes" id="UP000278807">
    <property type="component" value="Unassembled WGS sequence"/>
</dbReference>
<keyword evidence="3 8" id="KW-1133">Transmembrane helix</keyword>
<dbReference type="InterPro" id="IPR000276">
    <property type="entry name" value="GPCR_Rhodpsn"/>
</dbReference>
<accession>A0A0R3TT46</accession>
<reference evidence="11 12" key="2">
    <citation type="submission" date="2018-11" db="EMBL/GenBank/DDBJ databases">
        <authorList>
            <consortium name="Pathogen Informatics"/>
        </authorList>
    </citation>
    <scope>NUCLEOTIDE SEQUENCE [LARGE SCALE GENOMIC DNA]</scope>
</reference>
<evidence type="ECO:0000256" key="6">
    <source>
        <dbReference type="ARBA" id="ARBA00023170"/>
    </source>
</evidence>
<evidence type="ECO:0000256" key="4">
    <source>
        <dbReference type="ARBA" id="ARBA00023040"/>
    </source>
</evidence>
<organism evidence="13">
    <name type="scientific">Rodentolepis nana</name>
    <name type="common">Dwarf tapeworm</name>
    <name type="synonym">Hymenolepis nana</name>
    <dbReference type="NCBI Taxonomy" id="102285"/>
    <lineage>
        <taxon>Eukaryota</taxon>
        <taxon>Metazoa</taxon>
        <taxon>Spiralia</taxon>
        <taxon>Lophotrochozoa</taxon>
        <taxon>Platyhelminthes</taxon>
        <taxon>Cestoda</taxon>
        <taxon>Eucestoda</taxon>
        <taxon>Cyclophyllidea</taxon>
        <taxon>Hymenolepididae</taxon>
        <taxon>Rodentolepis</taxon>
    </lineage>
</organism>
<keyword evidence="2 8" id="KW-0812">Transmembrane</keyword>
<reference evidence="13" key="1">
    <citation type="submission" date="2017-02" db="UniProtKB">
        <authorList>
            <consortium name="WormBaseParasite"/>
        </authorList>
    </citation>
    <scope>IDENTIFICATION</scope>
</reference>
<evidence type="ECO:0000313" key="13">
    <source>
        <dbReference type="WBParaSite" id="HNAJ_0001086501-mRNA-1"/>
    </source>
</evidence>
<gene>
    <name evidence="11" type="ORF">HNAJ_LOCUS10857</name>
</gene>
<keyword evidence="4" id="KW-0297">G-protein coupled receptor</keyword>
<protein>
    <submittedName>
        <fullName evidence="13">G_PROTEIN_RECEP_F1_2 domain-containing protein</fullName>
    </submittedName>
</protein>
<name>A0A0R3TT46_RODNA</name>
<evidence type="ECO:0000313" key="12">
    <source>
        <dbReference type="Proteomes" id="UP000278807"/>
    </source>
</evidence>
<dbReference type="Pfam" id="PF00001">
    <property type="entry name" value="7tm_1"/>
    <property type="match status" value="1"/>
</dbReference>
<keyword evidence="6" id="KW-0675">Receptor</keyword>
<dbReference type="PROSITE" id="PS50262">
    <property type="entry name" value="G_PROTEIN_RECEP_F1_2"/>
    <property type="match status" value="1"/>
</dbReference>
<evidence type="ECO:0000256" key="8">
    <source>
        <dbReference type="SAM" id="Phobius"/>
    </source>
</evidence>
<dbReference type="InterPro" id="IPR017452">
    <property type="entry name" value="GPCR_Rhodpsn_7TM"/>
</dbReference>
<comment type="subcellular location">
    <subcellularLocation>
        <location evidence="1">Membrane</location>
        <topology evidence="1">Multi-pass membrane protein</topology>
    </subcellularLocation>
</comment>